<comment type="similarity">
    <text evidence="3">Belongs to the CTC1 family.</text>
</comment>
<evidence type="ECO:0000256" key="8">
    <source>
        <dbReference type="ARBA" id="ARBA00023242"/>
    </source>
</evidence>
<dbReference type="InterPro" id="IPR029156">
    <property type="entry name" value="CTC1"/>
</dbReference>
<evidence type="ECO:0000256" key="2">
    <source>
        <dbReference type="ARBA" id="ARBA00004574"/>
    </source>
</evidence>
<dbReference type="AlphaFoldDB" id="M7BDH0"/>
<sequence>SFISISDLQCQQCTPCCSHMTWSTSEFKKWAHQGEDILPKQSVLPRTHLILIGYLTDGRRQEGKEKLMDGNLYVQDNTGSIPCELLHFESEWLELLFLFPSWAYIPQTSQGSAGYVEILADPVPVDPRPKRVVDTIPVFYPATVAQLLSTRVPCQKRAKLNVAGELARLSTLLCIHHKTFFFLFLKCFTSAACVPVLVQKPPQLAWHHMLQLGHGYVLTALSVSSLKASGHKVFVTSVSSCLLPYCAEQVKEQPLEIAWRGGPIQPVSPKAAVQLPLELTDEKLPVPAKESKILSYTGIITRVLNNQAGLYELDNKICLCLAYQQLLNSARGLRPGACVELRDVHLLQKPLASFPFVVVLGACLHSTVLLKGFSRLSTFHQPVASSGNLYMQLLFRYNLGLPLYLWLVSLLEMLEQRRERESMANVSPFYHVLYSLLALPLRPSESVAEKFLVPILNAVVPSKAPVRDVHHEILAEMHHCPLQQYQPLEPPCQAPPLSLLRSVAEQRSKEAFNPLQLLSPLEAQHMGTQELNRRLAWSYDTFSAESFQPRMVLLGVLRSSCSSGSLQLRDKSDSIPCVISRRDGSPFADTALIGSLLQVETYQLLVERFLQSDFPSWEQLWILEHVRGTETRQVPLILLYVQFCFEDVQILHMPEVQVQEGPTSNNSPCARGTSCMSRLFLVTQKEGLMSRNYLPAAEGDGEGQELQLSFQATVLWMDKPRLWGHPREIGNLPELEQTNHQREDSEAQQRVLLLFMGRSLRWFPFLHPDGLYRLIVP</sequence>
<feature type="non-terminal residue" evidence="9">
    <location>
        <position position="1"/>
    </location>
</feature>
<evidence type="ECO:0000256" key="6">
    <source>
        <dbReference type="ARBA" id="ARBA00022895"/>
    </source>
</evidence>
<comment type="subcellular location">
    <subcellularLocation>
        <location evidence="2">Chromosome</location>
        <location evidence="2">Telomere</location>
    </subcellularLocation>
    <subcellularLocation>
        <location evidence="1">Nucleus</location>
    </subcellularLocation>
</comment>
<evidence type="ECO:0000256" key="7">
    <source>
        <dbReference type="ARBA" id="ARBA00023125"/>
    </source>
</evidence>
<dbReference type="GO" id="GO:0003697">
    <property type="term" value="F:single-stranded DNA binding"/>
    <property type="evidence" value="ECO:0007669"/>
    <property type="project" value="InterPro"/>
</dbReference>
<accession>M7BDH0</accession>
<reference evidence="10" key="1">
    <citation type="journal article" date="2013" name="Nat. Genet.">
        <title>The draft genomes of soft-shell turtle and green sea turtle yield insights into the development and evolution of the turtle-specific body plan.</title>
        <authorList>
            <person name="Wang Z."/>
            <person name="Pascual-Anaya J."/>
            <person name="Zadissa A."/>
            <person name="Li W."/>
            <person name="Niimura Y."/>
            <person name="Huang Z."/>
            <person name="Li C."/>
            <person name="White S."/>
            <person name="Xiong Z."/>
            <person name="Fang D."/>
            <person name="Wang B."/>
            <person name="Ming Y."/>
            <person name="Chen Y."/>
            <person name="Zheng Y."/>
            <person name="Kuraku S."/>
            <person name="Pignatelli M."/>
            <person name="Herrero J."/>
            <person name="Beal K."/>
            <person name="Nozawa M."/>
            <person name="Li Q."/>
            <person name="Wang J."/>
            <person name="Zhang H."/>
            <person name="Yu L."/>
            <person name="Shigenobu S."/>
            <person name="Wang J."/>
            <person name="Liu J."/>
            <person name="Flicek P."/>
            <person name="Searle S."/>
            <person name="Wang J."/>
            <person name="Kuratani S."/>
            <person name="Yin Y."/>
            <person name="Aken B."/>
            <person name="Zhang G."/>
            <person name="Irie N."/>
        </authorList>
    </citation>
    <scope>NUCLEOTIDE SEQUENCE [LARGE SCALE GENOMIC DNA]</scope>
</reference>
<dbReference type="STRING" id="8469.M7BDH0"/>
<feature type="non-terminal residue" evidence="9">
    <location>
        <position position="777"/>
    </location>
</feature>
<keyword evidence="5" id="KW-0158">Chromosome</keyword>
<evidence type="ECO:0000256" key="1">
    <source>
        <dbReference type="ARBA" id="ARBA00004123"/>
    </source>
</evidence>
<proteinExistence type="inferred from homology"/>
<dbReference type="GO" id="GO:0042162">
    <property type="term" value="F:telomeric DNA binding"/>
    <property type="evidence" value="ECO:0007669"/>
    <property type="project" value="TreeGrafter"/>
</dbReference>
<dbReference type="InterPro" id="IPR042617">
    <property type="entry name" value="CTC1-like"/>
</dbReference>
<evidence type="ECO:0000313" key="9">
    <source>
        <dbReference type="EMBL" id="EMP33635.1"/>
    </source>
</evidence>
<keyword evidence="10" id="KW-1185">Reference proteome</keyword>
<keyword evidence="7" id="KW-0238">DNA-binding</keyword>
<organism evidence="9 10">
    <name type="scientific">Chelonia mydas</name>
    <name type="common">Green sea-turtle</name>
    <name type="synonym">Chelonia agassizi</name>
    <dbReference type="NCBI Taxonomy" id="8469"/>
    <lineage>
        <taxon>Eukaryota</taxon>
        <taxon>Metazoa</taxon>
        <taxon>Chordata</taxon>
        <taxon>Craniata</taxon>
        <taxon>Vertebrata</taxon>
        <taxon>Euteleostomi</taxon>
        <taxon>Archelosauria</taxon>
        <taxon>Testudinata</taxon>
        <taxon>Testudines</taxon>
        <taxon>Cryptodira</taxon>
        <taxon>Durocryptodira</taxon>
        <taxon>Americhelydia</taxon>
        <taxon>Chelonioidea</taxon>
        <taxon>Cheloniidae</taxon>
        <taxon>Chelonia</taxon>
    </lineage>
</organism>
<name>M7BDH0_CHEMY</name>
<evidence type="ECO:0000313" key="10">
    <source>
        <dbReference type="Proteomes" id="UP000031443"/>
    </source>
</evidence>
<dbReference type="Proteomes" id="UP000031443">
    <property type="component" value="Unassembled WGS sequence"/>
</dbReference>
<dbReference type="Pfam" id="PF15489">
    <property type="entry name" value="CTC1"/>
    <property type="match status" value="1"/>
</dbReference>
<dbReference type="GO" id="GO:1990879">
    <property type="term" value="C:CST complex"/>
    <property type="evidence" value="ECO:0007669"/>
    <property type="project" value="TreeGrafter"/>
</dbReference>
<dbReference type="GO" id="GO:0045740">
    <property type="term" value="P:positive regulation of DNA replication"/>
    <property type="evidence" value="ECO:0007669"/>
    <property type="project" value="TreeGrafter"/>
</dbReference>
<dbReference type="eggNOG" id="ENOG502RBD3">
    <property type="taxonomic scope" value="Eukaryota"/>
</dbReference>
<evidence type="ECO:0000256" key="5">
    <source>
        <dbReference type="ARBA" id="ARBA00022454"/>
    </source>
</evidence>
<gene>
    <name evidence="9" type="ORF">UY3_09166</name>
</gene>
<keyword evidence="8" id="KW-0539">Nucleus</keyword>
<evidence type="ECO:0000256" key="4">
    <source>
        <dbReference type="ARBA" id="ARBA00016175"/>
    </source>
</evidence>
<dbReference type="GO" id="GO:0010833">
    <property type="term" value="P:telomere maintenance via telomere lengthening"/>
    <property type="evidence" value="ECO:0007669"/>
    <property type="project" value="TreeGrafter"/>
</dbReference>
<dbReference type="PANTHER" id="PTHR14865:SF2">
    <property type="entry name" value="CST COMPLEX SUBUNIT CTC1"/>
    <property type="match status" value="1"/>
</dbReference>
<evidence type="ECO:0000256" key="3">
    <source>
        <dbReference type="ARBA" id="ARBA00006332"/>
    </source>
</evidence>
<keyword evidence="6" id="KW-0779">Telomere</keyword>
<protein>
    <recommendedName>
        <fullName evidence="4">CST complex subunit CTC1</fullName>
    </recommendedName>
</protein>
<dbReference type="PANTHER" id="PTHR14865">
    <property type="entry name" value="CST COMPLEX SUBUNIT CTC1"/>
    <property type="match status" value="1"/>
</dbReference>
<dbReference type="EMBL" id="KB535353">
    <property type="protein sequence ID" value="EMP33635.1"/>
    <property type="molecule type" value="Genomic_DNA"/>
</dbReference>